<dbReference type="Proteomes" id="UP000484988">
    <property type="component" value="Unassembled WGS sequence"/>
</dbReference>
<feature type="compositionally biased region" description="Low complexity" evidence="1">
    <location>
        <begin position="53"/>
        <end position="80"/>
    </location>
</feature>
<organism evidence="2 3">
    <name type="scientific">Streptomyces pacificus</name>
    <dbReference type="NCBI Taxonomy" id="2705029"/>
    <lineage>
        <taxon>Bacteria</taxon>
        <taxon>Bacillati</taxon>
        <taxon>Actinomycetota</taxon>
        <taxon>Actinomycetes</taxon>
        <taxon>Kitasatosporales</taxon>
        <taxon>Streptomycetaceae</taxon>
        <taxon>Streptomyces</taxon>
    </lineage>
</organism>
<name>A0A6A0AWS1_9ACTN</name>
<dbReference type="AlphaFoldDB" id="A0A6A0AWS1"/>
<evidence type="ECO:0000313" key="2">
    <source>
        <dbReference type="EMBL" id="GFH36027.1"/>
    </source>
</evidence>
<comment type="caution">
    <text evidence="2">The sequence shown here is derived from an EMBL/GenBank/DDBJ whole genome shotgun (WGS) entry which is preliminary data.</text>
</comment>
<protein>
    <submittedName>
        <fullName evidence="2">Uncharacterized protein</fullName>
    </submittedName>
</protein>
<feature type="region of interest" description="Disordered" evidence="1">
    <location>
        <begin position="20"/>
        <end position="117"/>
    </location>
</feature>
<evidence type="ECO:0000313" key="3">
    <source>
        <dbReference type="Proteomes" id="UP000484988"/>
    </source>
</evidence>
<gene>
    <name evidence="2" type="ORF">SCWH03_22490</name>
</gene>
<accession>A0A6A0AWS1</accession>
<evidence type="ECO:0000256" key="1">
    <source>
        <dbReference type="SAM" id="MobiDB-lite"/>
    </source>
</evidence>
<dbReference type="EMBL" id="BLLG01000005">
    <property type="protein sequence ID" value="GFH36027.1"/>
    <property type="molecule type" value="Genomic_DNA"/>
</dbReference>
<proteinExistence type="predicted"/>
<keyword evidence="3" id="KW-1185">Reference proteome</keyword>
<sequence length="117" mass="11950">MPTRLNGSVLRAGSVRRVGSLPGTGTLWISPAPGDGNARPVRASDRKGKRGSGEWSGEWSGEGSGESEAGRGAAAVRPVRQTAAVHTAAKATGRHLMGPEHREAAGAGCAMTLRPGR</sequence>
<reference evidence="2 3" key="1">
    <citation type="submission" date="2020-02" db="EMBL/GenBank/DDBJ databases">
        <title>Whole Genome Shotgun Sequence of Streptomyces sp. strain CWH03.</title>
        <authorList>
            <person name="Dohra H."/>
            <person name="Kodani S."/>
            <person name="Yamamura H."/>
        </authorList>
    </citation>
    <scope>NUCLEOTIDE SEQUENCE [LARGE SCALE GENOMIC DNA]</scope>
    <source>
        <strain evidence="2 3">CWH03</strain>
    </source>
</reference>